<dbReference type="PANTHER" id="PTHR34219:SF1">
    <property type="entry name" value="PEPSY DOMAIN-CONTAINING PROTEIN"/>
    <property type="match status" value="1"/>
</dbReference>
<evidence type="ECO:0000313" key="3">
    <source>
        <dbReference type="EMBL" id="GIT94402.1"/>
    </source>
</evidence>
<feature type="transmembrane region" description="Helical" evidence="1">
    <location>
        <begin position="158"/>
        <end position="179"/>
    </location>
</feature>
<sequence>MNDLTNAGTARDGTAATGGVLYRLVWKWHFLASLYVLPFMVMLGVTGGVYLYKPQIEAALYHDLLVVEATGQPLSIDAQLAGFEAMVAPKRLREVQIGEDPTASTRVEFDDAAGTRSYGYVNPYTGEVLGLQARDDMIMRQVQTFHGELLLGDIGTKFVELSAHWAVVMFVTGAILWWPRGRSKTIVTPHGSGRTWWRSTHLFTGMLATVLVVPILITGLPWTDVWGGALDRVQTATGQSSVSLKWGGAVPKSTPDADGPVGLDQAIATARSEGIAAPWLLRPARGEDGSVWVGSASTDRRDQSELVIDQYSGAVLARVDFADNPPVAKAVSWGISFHRGEAYGWLNLAQKTLAAALSVMLAVSGFVAWWMRRPAGSLGVPAAPEARLGWPMAALTLGLMVLFPLMGASLLLALALDWLLFKRLGWFQGQRSVPAE</sequence>
<keyword evidence="4" id="KW-1185">Reference proteome</keyword>
<feature type="transmembrane region" description="Helical" evidence="1">
    <location>
        <begin position="199"/>
        <end position="222"/>
    </location>
</feature>
<name>A0ABQ4NJ13_9RHOB</name>
<dbReference type="EMBL" id="BPFH01000002">
    <property type="protein sequence ID" value="GIT94402.1"/>
    <property type="molecule type" value="Genomic_DNA"/>
</dbReference>
<feature type="transmembrane region" description="Helical" evidence="1">
    <location>
        <begin position="353"/>
        <end position="372"/>
    </location>
</feature>
<reference evidence="3 4" key="1">
    <citation type="submission" date="2021-05" db="EMBL/GenBank/DDBJ databases">
        <title>Bacteria Genome sequencing.</title>
        <authorList>
            <person name="Takabe Y."/>
            <person name="Nakajima Y."/>
            <person name="Suzuki S."/>
            <person name="Shiozaki T."/>
        </authorList>
    </citation>
    <scope>NUCLEOTIDE SEQUENCE [LARGE SCALE GENOMIC DNA]</scope>
    <source>
        <strain evidence="3 4">AI_62</strain>
    </source>
</reference>
<proteinExistence type="predicted"/>
<feature type="transmembrane region" description="Helical" evidence="1">
    <location>
        <begin position="30"/>
        <end position="52"/>
    </location>
</feature>
<feature type="transmembrane region" description="Helical" evidence="1">
    <location>
        <begin position="392"/>
        <end position="421"/>
    </location>
</feature>
<accession>A0ABQ4NJ13</accession>
<keyword evidence="1" id="KW-0472">Membrane</keyword>
<evidence type="ECO:0000259" key="2">
    <source>
        <dbReference type="Pfam" id="PF03413"/>
    </source>
</evidence>
<dbReference type="Pfam" id="PF03929">
    <property type="entry name" value="PepSY_TM"/>
    <property type="match status" value="1"/>
</dbReference>
<protein>
    <submittedName>
        <fullName evidence="3">Sulfite reductase</fullName>
    </submittedName>
</protein>
<evidence type="ECO:0000313" key="4">
    <source>
        <dbReference type="Proteomes" id="UP000786693"/>
    </source>
</evidence>
<feature type="domain" description="PepSY" evidence="2">
    <location>
        <begin position="75"/>
        <end position="130"/>
    </location>
</feature>
<evidence type="ECO:0000256" key="1">
    <source>
        <dbReference type="SAM" id="Phobius"/>
    </source>
</evidence>
<gene>
    <name evidence="3" type="primary">cysJ</name>
    <name evidence="3" type="ORF">JANAI62_10250</name>
</gene>
<keyword evidence="1" id="KW-1133">Transmembrane helix</keyword>
<dbReference type="InterPro" id="IPR005625">
    <property type="entry name" value="PepSY-ass_TM"/>
</dbReference>
<dbReference type="RefSeq" id="WP_220747940.1">
    <property type="nucleotide sequence ID" value="NZ_BPFH01000002.1"/>
</dbReference>
<keyword evidence="1" id="KW-0812">Transmembrane</keyword>
<dbReference type="InterPro" id="IPR025711">
    <property type="entry name" value="PepSY"/>
</dbReference>
<comment type="caution">
    <text evidence="3">The sequence shown here is derived from an EMBL/GenBank/DDBJ whole genome shotgun (WGS) entry which is preliminary data.</text>
</comment>
<dbReference type="PANTHER" id="PTHR34219">
    <property type="entry name" value="IRON-REGULATED INNER MEMBRANE PROTEIN-RELATED"/>
    <property type="match status" value="1"/>
</dbReference>
<dbReference type="Proteomes" id="UP000786693">
    <property type="component" value="Unassembled WGS sequence"/>
</dbReference>
<organism evidence="3 4">
    <name type="scientific">Jannaschia pagri</name>
    <dbReference type="NCBI Taxonomy" id="2829797"/>
    <lineage>
        <taxon>Bacteria</taxon>
        <taxon>Pseudomonadati</taxon>
        <taxon>Pseudomonadota</taxon>
        <taxon>Alphaproteobacteria</taxon>
        <taxon>Rhodobacterales</taxon>
        <taxon>Roseobacteraceae</taxon>
        <taxon>Jannaschia</taxon>
    </lineage>
</organism>
<dbReference type="Pfam" id="PF03413">
    <property type="entry name" value="PepSY"/>
    <property type="match status" value="1"/>
</dbReference>